<keyword evidence="4" id="KW-0963">Cytoplasm</keyword>
<dbReference type="SUPFAM" id="SSF109910">
    <property type="entry name" value="YgfY-like"/>
    <property type="match status" value="1"/>
</dbReference>
<keyword evidence="5" id="KW-0143">Chaperone</keyword>
<comment type="subcellular location">
    <subcellularLocation>
        <location evidence="1">Cytoplasm</location>
    </subcellularLocation>
</comment>
<dbReference type="InterPro" id="IPR036714">
    <property type="entry name" value="SDH_sf"/>
</dbReference>
<reference evidence="6 7" key="1">
    <citation type="submission" date="2019-06" db="EMBL/GenBank/DDBJ databases">
        <title>Nitrosomonas stercoris KYUHI-S whole genome shotgun sequence.</title>
        <authorList>
            <person name="Nakagawa T."/>
            <person name="Tsuchiya Y."/>
            <person name="Takahashi R."/>
        </authorList>
    </citation>
    <scope>NUCLEOTIDE SEQUENCE [LARGE SCALE GENOMIC DNA]</scope>
    <source>
        <strain evidence="6 7">KYUHI-S</strain>
    </source>
</reference>
<dbReference type="Pfam" id="PF03937">
    <property type="entry name" value="Sdh5"/>
    <property type="match status" value="1"/>
</dbReference>
<evidence type="ECO:0000256" key="5">
    <source>
        <dbReference type="ARBA" id="ARBA00023186"/>
    </source>
</evidence>
<evidence type="ECO:0000313" key="7">
    <source>
        <dbReference type="Proteomes" id="UP000316473"/>
    </source>
</evidence>
<accession>A0A4Y1YP71</accession>
<dbReference type="Proteomes" id="UP000316473">
    <property type="component" value="Chromosome"/>
</dbReference>
<comment type="similarity">
    <text evidence="2">Belongs to the SdhE FAD assembly factor family.</text>
</comment>
<dbReference type="GO" id="GO:0006105">
    <property type="term" value="P:succinate metabolic process"/>
    <property type="evidence" value="ECO:0007669"/>
    <property type="project" value="TreeGrafter"/>
</dbReference>
<name>A0A4Y1YP71_9PROT</name>
<proteinExistence type="inferred from homology"/>
<sequence>MSHQARIRWRCRRGMLELDIILQRFMDTHYAQLDTQQQELFEVLLTYPDHDLWNMIIRNIDAPDEKLRPLLKLLQTS</sequence>
<dbReference type="EMBL" id="AP019755">
    <property type="protein sequence ID" value="BBL35966.1"/>
    <property type="molecule type" value="Genomic_DNA"/>
</dbReference>
<dbReference type="PANTHER" id="PTHR39585:SF1">
    <property type="entry name" value="FAD ASSEMBLY FACTOR SDHE"/>
    <property type="match status" value="1"/>
</dbReference>
<protein>
    <recommendedName>
        <fullName evidence="3">FAD assembly factor SdhE</fullName>
    </recommendedName>
</protein>
<keyword evidence="7" id="KW-1185">Reference proteome</keyword>
<evidence type="ECO:0000256" key="3">
    <source>
        <dbReference type="ARBA" id="ARBA00019418"/>
    </source>
</evidence>
<dbReference type="GO" id="GO:0005737">
    <property type="term" value="C:cytoplasm"/>
    <property type="evidence" value="ECO:0007669"/>
    <property type="project" value="UniProtKB-SubCell"/>
</dbReference>
<dbReference type="InterPro" id="IPR050531">
    <property type="entry name" value="SdhE_FAD_assembly_factor"/>
</dbReference>
<evidence type="ECO:0000256" key="1">
    <source>
        <dbReference type="ARBA" id="ARBA00004496"/>
    </source>
</evidence>
<evidence type="ECO:0000256" key="2">
    <source>
        <dbReference type="ARBA" id="ARBA00008571"/>
    </source>
</evidence>
<dbReference type="Gene3D" id="1.10.150.250">
    <property type="entry name" value="Flavinator of succinate dehydrogenase"/>
    <property type="match status" value="1"/>
</dbReference>
<dbReference type="KEGG" id="nst:Nstercoris_02245"/>
<organism evidence="6 7">
    <name type="scientific">Nitrosomonas stercoris</name>
    <dbReference type="NCBI Taxonomy" id="1444684"/>
    <lineage>
        <taxon>Bacteria</taxon>
        <taxon>Pseudomonadati</taxon>
        <taxon>Pseudomonadota</taxon>
        <taxon>Betaproteobacteria</taxon>
        <taxon>Nitrosomonadales</taxon>
        <taxon>Nitrosomonadaceae</taxon>
        <taxon>Nitrosomonas</taxon>
    </lineage>
</organism>
<dbReference type="AlphaFoldDB" id="A0A4Y1YP71"/>
<evidence type="ECO:0000256" key="4">
    <source>
        <dbReference type="ARBA" id="ARBA00022490"/>
    </source>
</evidence>
<evidence type="ECO:0000313" key="6">
    <source>
        <dbReference type="EMBL" id="BBL35966.1"/>
    </source>
</evidence>
<dbReference type="InterPro" id="IPR005631">
    <property type="entry name" value="SDH"/>
</dbReference>
<dbReference type="PANTHER" id="PTHR39585">
    <property type="entry name" value="FAD ASSEMBLY FACTOR SDHE"/>
    <property type="match status" value="1"/>
</dbReference>
<gene>
    <name evidence="6" type="ORF">Nstercoris_02245</name>
</gene>